<evidence type="ECO:0000313" key="2">
    <source>
        <dbReference type="EMBL" id="CAD8841995.1"/>
    </source>
</evidence>
<feature type="compositionally biased region" description="Basic and acidic residues" evidence="1">
    <location>
        <begin position="537"/>
        <end position="546"/>
    </location>
</feature>
<name>A0A7S1F492_NOCSC</name>
<feature type="region of interest" description="Disordered" evidence="1">
    <location>
        <begin position="1254"/>
        <end position="1336"/>
    </location>
</feature>
<feature type="region of interest" description="Disordered" evidence="1">
    <location>
        <begin position="62"/>
        <end position="279"/>
    </location>
</feature>
<accession>A0A7S1F492</accession>
<feature type="compositionally biased region" description="Basic and acidic residues" evidence="1">
    <location>
        <begin position="734"/>
        <end position="749"/>
    </location>
</feature>
<feature type="compositionally biased region" description="Polar residues" evidence="1">
    <location>
        <begin position="547"/>
        <end position="557"/>
    </location>
</feature>
<evidence type="ECO:0000256" key="1">
    <source>
        <dbReference type="SAM" id="MobiDB-lite"/>
    </source>
</evidence>
<feature type="region of interest" description="Disordered" evidence="1">
    <location>
        <begin position="939"/>
        <end position="1008"/>
    </location>
</feature>
<sequence>MARLTKEVDVPVVDGMTVCMPMRVKAGSDHQPDSLRQMLLVRLESVPLVPMPVVPPVTASLDAESQGRHISREREADTPVVPRPPVYDLGVEVPVGAPPARSTSPDAGPPKHAAPSDRPSREDRDRRRRETSSERSAPARSLIQELQEEGGLSEVPQRKRSRSPPPPPPARDEPKRLRAFDPATLAPPPDSPESADPAPPPPDSAPPLPPDSAGPPLPPDGGPPQKGGRAAWAPPEQVSAATQQHLAWQQMLQHQQQQQQHQQQQQQQQHAAMATQAKAQQMAMGMGMPVQNIPGMPLNGLPGMNLQPAQGEPFPQFWQRIGGFPQPAMMPPQTNVSAPWMPATMGQFAGQAPPPQVPPVIQQPPNGQAFAPQSSPPWQAGFTAGQPQFDSQGMSTVPRAKSAPEPGWMGEEQEPKMSVDESAPRPPPPKVQSWYGVGAEPPKAPSWTPSEVESCPPKAVAKGQIMPGDRLEPAQWSASGSPPPPVAAKATFVAATTNQWSSTQSSWEGGDVAGTPKSAAKWAPDTWETEQAEGETEIARPREEASTKGTWSTSEQSKGSETKGKGKLPMPKGRWSDAGAQDSAGKGCAAKGSKGAAPNWFHPEERVSGDPPGSKAGSMVSHLEDAEVWNGGKPNGKSKGNMKGAPPEPEDSWGSSKRPHSQPTWAKAAARADEDLPRPPPSAPPKADTWYLAEEDRPRPKAMVQHRPETGDDVPSPPDGMLVTKNSWSKSRSRQREGWSRDADAPWRRERSRSRQRRRSSERRDDRSRSRSATSPGSVVPEEDYDGGEPAAKVGKASIAGSAKGKGKREPDQDTTLPGIEQDDVDMPTAKSSMLLPGKGASLPAPLHQSTNTGAPAGAHPGFGPPPGKGKAQLPRPLKAGDQSGKGGKPDAGTAAVAAVGKGQNRVGEGELVSKSASYLHTLEAVKGVNAKGQICKGSGKFVDTPVGKGPPGGSDGLAPKGVTENGTSDITAGKGLNGKPTEPGKGAPKVMLEPDLGGRSKAGLPQKVVTKGELAAVKGDAGKISVEGKGAAAPKGESGKATAVGKVGPLAKGAGKSETGWSEVVKSEPGKAVGKGKGENANADVAAASPEKGGVAKGGKGEMSKTVPAKGGKPPGAKGGAQPTPEQGGAAPGKGGKTPSQGGPVQGMPPQSMPARPAPPQDGGLSEALKAVGLGGYVGVLAGGGVVKAAHLQSVEEDELEEMGMNAVQRKTFMEIAASFAGQKDVVSTPPPPSVPQAYGKGVAVIGAVGKAAGSPPVAPRPMQRRPDGACSGKGSNNGLPVGKGAPAVARGGEAETTKPDASKGGNWGGFRNSVQGSGKQTFAPNSVWGWSGGE</sequence>
<feature type="compositionally biased region" description="Low complexity" evidence="1">
    <location>
        <begin position="243"/>
        <end position="279"/>
    </location>
</feature>
<feature type="compositionally biased region" description="Polar residues" evidence="1">
    <location>
        <begin position="1314"/>
        <end position="1326"/>
    </location>
</feature>
<feature type="compositionally biased region" description="Pro residues" evidence="1">
    <location>
        <begin position="352"/>
        <end position="362"/>
    </location>
</feature>
<feature type="compositionally biased region" description="Low complexity" evidence="1">
    <location>
        <begin position="487"/>
        <end position="507"/>
    </location>
</feature>
<feature type="compositionally biased region" description="Polar residues" evidence="1">
    <location>
        <begin position="385"/>
        <end position="395"/>
    </location>
</feature>
<feature type="compositionally biased region" description="Basic and acidic residues" evidence="1">
    <location>
        <begin position="413"/>
        <end position="423"/>
    </location>
</feature>
<feature type="compositionally biased region" description="Basic and acidic residues" evidence="1">
    <location>
        <begin position="114"/>
        <end position="133"/>
    </location>
</feature>
<feature type="compositionally biased region" description="Basic residues" evidence="1">
    <location>
        <begin position="750"/>
        <end position="761"/>
    </location>
</feature>
<reference evidence="2" key="1">
    <citation type="submission" date="2021-01" db="EMBL/GenBank/DDBJ databases">
        <authorList>
            <person name="Corre E."/>
            <person name="Pelletier E."/>
            <person name="Niang G."/>
            <person name="Scheremetjew M."/>
            <person name="Finn R."/>
            <person name="Kale V."/>
            <person name="Holt S."/>
            <person name="Cochrane G."/>
            <person name="Meng A."/>
            <person name="Brown T."/>
            <person name="Cohen L."/>
        </authorList>
    </citation>
    <scope>NUCLEOTIDE SEQUENCE</scope>
</reference>
<feature type="region of interest" description="Disordered" evidence="1">
    <location>
        <begin position="1020"/>
        <end position="1167"/>
    </location>
</feature>
<gene>
    <name evidence="2" type="ORF">NSCI0253_LOCUS16343</name>
</gene>
<feature type="compositionally biased region" description="Acidic residues" evidence="1">
    <location>
        <begin position="527"/>
        <end position="536"/>
    </location>
</feature>
<organism evidence="2">
    <name type="scientific">Noctiluca scintillans</name>
    <name type="common">Sea sparkle</name>
    <name type="synonym">Red tide dinoflagellate</name>
    <dbReference type="NCBI Taxonomy" id="2966"/>
    <lineage>
        <taxon>Eukaryota</taxon>
        <taxon>Sar</taxon>
        <taxon>Alveolata</taxon>
        <taxon>Dinophyceae</taxon>
        <taxon>Noctilucales</taxon>
        <taxon>Noctilucaceae</taxon>
        <taxon>Noctiluca</taxon>
    </lineage>
</organism>
<proteinExistence type="predicted"/>
<feature type="compositionally biased region" description="Low complexity" evidence="1">
    <location>
        <begin position="583"/>
        <end position="597"/>
    </location>
</feature>
<feature type="compositionally biased region" description="Basic and acidic residues" evidence="1">
    <location>
        <begin position="170"/>
        <end position="179"/>
    </location>
</feature>
<feature type="compositionally biased region" description="Low complexity" evidence="1">
    <location>
        <begin position="630"/>
        <end position="644"/>
    </location>
</feature>
<feature type="compositionally biased region" description="Basic and acidic residues" evidence="1">
    <location>
        <begin position="1294"/>
        <end position="1303"/>
    </location>
</feature>
<feature type="compositionally biased region" description="Basic and acidic residues" evidence="1">
    <location>
        <begin position="65"/>
        <end position="77"/>
    </location>
</feature>
<feature type="compositionally biased region" description="Pro residues" evidence="1">
    <location>
        <begin position="185"/>
        <end position="222"/>
    </location>
</feature>
<protein>
    <submittedName>
        <fullName evidence="2">Uncharacterized protein</fullName>
    </submittedName>
</protein>
<feature type="region of interest" description="Disordered" evidence="1">
    <location>
        <begin position="349"/>
        <end position="897"/>
    </location>
</feature>
<dbReference type="EMBL" id="HBFQ01023292">
    <property type="protein sequence ID" value="CAD8841995.1"/>
    <property type="molecule type" value="Transcribed_RNA"/>
</dbReference>